<accession>A0A512MET2</accession>
<reference evidence="1 2" key="1">
    <citation type="submission" date="2019-07" db="EMBL/GenBank/DDBJ databases">
        <title>Whole genome shotgun sequence of Brevifollis gellanilyticus NBRC 108608.</title>
        <authorList>
            <person name="Hosoyama A."/>
            <person name="Uohara A."/>
            <person name="Ohji S."/>
            <person name="Ichikawa N."/>
        </authorList>
    </citation>
    <scope>NUCLEOTIDE SEQUENCE [LARGE SCALE GENOMIC DNA]</scope>
    <source>
        <strain evidence="1 2">NBRC 108608</strain>
    </source>
</reference>
<dbReference type="Gene3D" id="3.20.20.20">
    <property type="entry name" value="Dihydropteroate synthase-like"/>
    <property type="match status" value="1"/>
</dbReference>
<organism evidence="1 2">
    <name type="scientific">Brevifollis gellanilyticus</name>
    <dbReference type="NCBI Taxonomy" id="748831"/>
    <lineage>
        <taxon>Bacteria</taxon>
        <taxon>Pseudomonadati</taxon>
        <taxon>Verrucomicrobiota</taxon>
        <taxon>Verrucomicrobiia</taxon>
        <taxon>Verrucomicrobiales</taxon>
        <taxon>Verrucomicrobiaceae</taxon>
    </lineage>
</organism>
<dbReference type="OrthoDB" id="9811744at2"/>
<dbReference type="RefSeq" id="WP_146853950.1">
    <property type="nucleotide sequence ID" value="NZ_BKAG01000045.1"/>
</dbReference>
<dbReference type="InterPro" id="IPR011005">
    <property type="entry name" value="Dihydropteroate_synth-like_sf"/>
</dbReference>
<evidence type="ECO:0008006" key="3">
    <source>
        <dbReference type="Google" id="ProtNLM"/>
    </source>
</evidence>
<proteinExistence type="predicted"/>
<evidence type="ECO:0000313" key="2">
    <source>
        <dbReference type="Proteomes" id="UP000321577"/>
    </source>
</evidence>
<dbReference type="AlphaFoldDB" id="A0A512MET2"/>
<keyword evidence="2" id="KW-1185">Reference proteome</keyword>
<name>A0A512MET2_9BACT</name>
<protein>
    <recommendedName>
        <fullName evidence="3">Pterin-binding domain-containing protein</fullName>
    </recommendedName>
</protein>
<sequence>MVTNLTNCWDADRLQKWGQPVLMPVIGQVLDLPQATDRDAGTLACISAGVQRGAQIYRVRNVKAAAQAVKVLWAVR</sequence>
<dbReference type="SUPFAM" id="SSF51717">
    <property type="entry name" value="Dihydropteroate synthetase-like"/>
    <property type="match status" value="1"/>
</dbReference>
<dbReference type="Proteomes" id="UP000321577">
    <property type="component" value="Unassembled WGS sequence"/>
</dbReference>
<dbReference type="EMBL" id="BKAG01000045">
    <property type="protein sequence ID" value="GEP45244.1"/>
    <property type="molecule type" value="Genomic_DNA"/>
</dbReference>
<comment type="caution">
    <text evidence="1">The sequence shown here is derived from an EMBL/GenBank/DDBJ whole genome shotgun (WGS) entry which is preliminary data.</text>
</comment>
<gene>
    <name evidence="1" type="ORF">BGE01nite_45350</name>
</gene>
<evidence type="ECO:0000313" key="1">
    <source>
        <dbReference type="EMBL" id="GEP45244.1"/>
    </source>
</evidence>